<organism evidence="2 3">
    <name type="scientific">Providencia stuartii</name>
    <dbReference type="NCBI Taxonomy" id="588"/>
    <lineage>
        <taxon>Bacteria</taxon>
        <taxon>Pseudomonadati</taxon>
        <taxon>Pseudomonadota</taxon>
        <taxon>Gammaproteobacteria</taxon>
        <taxon>Enterobacterales</taxon>
        <taxon>Morganellaceae</taxon>
        <taxon>Providencia</taxon>
    </lineage>
</organism>
<sequence length="73" mass="8404">MNDFLGAMLSLIFLEIFIWINILISVFISMSIYFFLLDFGYESAGAALILFLLSFLGLFYVKSTICNKFNIKK</sequence>
<reference evidence="2 3" key="1">
    <citation type="submission" date="2016-03" db="EMBL/GenBank/DDBJ databases">
        <title>Genome sequence of Providencia stuartii strain, isolated from the salivary glands of larval Lucilia sericata.</title>
        <authorList>
            <person name="Yuan Y."/>
            <person name="Zhang Y."/>
            <person name="Fu S."/>
            <person name="Crippen T.L."/>
            <person name="Visi D."/>
            <person name="Benbow M.E."/>
            <person name="Allen M."/>
            <person name="Tomberlin J.K."/>
            <person name="Sze S.-H."/>
            <person name="Tarone A.M."/>
        </authorList>
    </citation>
    <scope>NUCLEOTIDE SEQUENCE [LARGE SCALE GENOMIC DNA]</scope>
    <source>
        <strain evidence="2 3">Crippen</strain>
    </source>
</reference>
<evidence type="ECO:0000313" key="3">
    <source>
        <dbReference type="Proteomes" id="UP000179588"/>
    </source>
</evidence>
<comment type="caution">
    <text evidence="2">The sequence shown here is derived from an EMBL/GenBank/DDBJ whole genome shotgun (WGS) entry which is preliminary data.</text>
</comment>
<feature type="transmembrane region" description="Helical" evidence="1">
    <location>
        <begin position="43"/>
        <end position="61"/>
    </location>
</feature>
<protein>
    <submittedName>
        <fullName evidence="2">Uncharacterized protein</fullName>
    </submittedName>
</protein>
<dbReference type="AlphaFoldDB" id="A0A1S1HR72"/>
<dbReference type="EMBL" id="LVIE01000168">
    <property type="protein sequence ID" value="OHT23901.1"/>
    <property type="molecule type" value="Genomic_DNA"/>
</dbReference>
<feature type="transmembrane region" description="Helical" evidence="1">
    <location>
        <begin position="12"/>
        <end position="37"/>
    </location>
</feature>
<dbReference type="Proteomes" id="UP000179588">
    <property type="component" value="Unassembled WGS sequence"/>
</dbReference>
<keyword evidence="3" id="KW-1185">Reference proteome</keyword>
<keyword evidence="1" id="KW-0472">Membrane</keyword>
<accession>A0A1S1HR72</accession>
<proteinExistence type="predicted"/>
<keyword evidence="1" id="KW-0812">Transmembrane</keyword>
<keyword evidence="1" id="KW-1133">Transmembrane helix</keyword>
<name>A0A1S1HR72_PROST</name>
<evidence type="ECO:0000256" key="1">
    <source>
        <dbReference type="SAM" id="Phobius"/>
    </source>
</evidence>
<gene>
    <name evidence="2" type="ORF">A3Q29_04285</name>
</gene>
<evidence type="ECO:0000313" key="2">
    <source>
        <dbReference type="EMBL" id="OHT23901.1"/>
    </source>
</evidence>